<dbReference type="InterPro" id="IPR056884">
    <property type="entry name" value="NPHP3-like_N"/>
</dbReference>
<feature type="domain" description="NACHT" evidence="3">
    <location>
        <begin position="33"/>
        <end position="181"/>
    </location>
</feature>
<dbReference type="Gene3D" id="2.130.10.10">
    <property type="entry name" value="YVTN repeat-like/Quinoprotein amine dehydrogenase"/>
    <property type="match status" value="3"/>
</dbReference>
<dbReference type="SUPFAM" id="SSF50998">
    <property type="entry name" value="Quinoprotein alcohol dehydrogenase-like"/>
    <property type="match status" value="1"/>
</dbReference>
<evidence type="ECO:0000259" key="3">
    <source>
        <dbReference type="PROSITE" id="PS50837"/>
    </source>
</evidence>
<dbReference type="InterPro" id="IPR011044">
    <property type="entry name" value="Quino_amine_DH_bsu"/>
</dbReference>
<dbReference type="PROSITE" id="PS50082">
    <property type="entry name" value="WD_REPEATS_2"/>
    <property type="match status" value="4"/>
</dbReference>
<dbReference type="Pfam" id="PF24883">
    <property type="entry name" value="NPHP3_N"/>
    <property type="match status" value="1"/>
</dbReference>
<dbReference type="HOGENOM" id="CLU_000288_6_3_1"/>
<dbReference type="PANTHER" id="PTHR19879:SF9">
    <property type="entry name" value="TRANSCRIPTION INITIATION FACTOR TFIID SUBUNIT 5"/>
    <property type="match status" value="1"/>
</dbReference>
<dbReference type="EMBL" id="KN832995">
    <property type="protein sequence ID" value="KIM82227.1"/>
    <property type="molecule type" value="Genomic_DNA"/>
</dbReference>
<feature type="repeat" description="WD" evidence="2">
    <location>
        <begin position="1003"/>
        <end position="1044"/>
    </location>
</feature>
<sequence>MNQYGRPECLPGTRVDVLNFITTWVSNPRSDHNVLWLNGVAGSGKSTLSTTMANLFDETNRLGAFIFFNRNVAEQSNPALVIRTLAHKLGHFDRRIGDAIAAVIEVNSAIVESPIHIQFKKLLSDPLRKLANLHFEGPVMIVFDAFDECGSIEERRLLLKVLAEESANLPTFLRIIITSRPEYDIGRLFASRGHILSYTLNITSELVRNDIESFLRHRMSEIRAENNTLLSADWPGENRLRTLAERASGLFIWASTACKFIDAYDPEQRLGVLMQADVGCDAESALDSLYVTALRSAGQWEDSDFAADFRAILGTLLVARNPLSLAALTKLLSTGSQRPPVHAISRLGCVLHTNTIIRILHPSFADFLSNRIRCQSDAWFINMTLHNMRVAQFCLDHMDGYLRYNMCHLNLSKMADASLPEDVAYACEFWVEHVCIIEDTAFIAGRLNMFLVKHLMHWFEAMSILKKSRKIVGLMRRLLDWHTIILPDNTRSQELVNDAYRFCQTFGDTIEHHPLQVYAGALPFTPVDTMLYRTFHDISRDPCLGKGADNTWSPFLLALRLDLHCRSLQFSPDSTRVLSAAGGSIRIHDAMTGAVVFGPVRGRWCCFSSDGLRVISADKSSLYVWDWMSGAQVMEPLHLGPDVSDVDGRLMVWAVSPDGALIAYASGPTVGVWNAISGSRSSIRGRPSSVDSTRQTFTSCLAFSPDSARLVFGSYDGVVSSWECNSGAQTYEPLLGHVGRVFSLHITSDGMQILSIDRDSCIRVWDAVSGTSLRAISLRGSIENATFSADGRQVLTRTVDQHLELWDTFSGTQIHLIASDSGYGPLALAPNGRLAASANNRSIGLYDTNVDGAVSGSRQTWSILSVGPAFALSYSPDGKRIAVAVKNISSILTPSILILDGITGMQIHELLREHKGNKPCVAFSWDGLRIVSGADDWIRVWDAISGTEIYKITVVCEEDSCVSSVTFSPDGQQIVSGFSNGSIRTWDAASRAPLLGPFDAGIGRSYGHEIASVAYSPDGTRIRSCSRQCRIRVWDATSGAHIVDQVESLELQLGVSQPVMAASRTISSQQPSAFTGTVAEGLLPRDPHQAARSPYDRFVLGSDGWIIDTATGLALCYLPFGKFNFTTTWTASSQTSMVLGTDDGIYLIHFPPWMLSGDDD</sequence>
<evidence type="ECO:0000313" key="4">
    <source>
        <dbReference type="EMBL" id="KIM82227.1"/>
    </source>
</evidence>
<dbReference type="InterPro" id="IPR036322">
    <property type="entry name" value="WD40_repeat_dom_sf"/>
</dbReference>
<evidence type="ECO:0000256" key="2">
    <source>
        <dbReference type="PROSITE-ProRule" id="PRU00221"/>
    </source>
</evidence>
<dbReference type="SUPFAM" id="SSF50978">
    <property type="entry name" value="WD40 repeat-like"/>
    <property type="match status" value="1"/>
</dbReference>
<evidence type="ECO:0000313" key="5">
    <source>
        <dbReference type="Proteomes" id="UP000054166"/>
    </source>
</evidence>
<proteinExistence type="predicted"/>
<keyword evidence="5" id="KW-1185">Reference proteome</keyword>
<keyword evidence="2" id="KW-0853">WD repeat</keyword>
<dbReference type="SMART" id="SM00320">
    <property type="entry name" value="WD40"/>
    <property type="match status" value="8"/>
</dbReference>
<keyword evidence="1" id="KW-0677">Repeat</keyword>
<dbReference type="PROSITE" id="PS50837">
    <property type="entry name" value="NACHT"/>
    <property type="match status" value="1"/>
</dbReference>
<protein>
    <recommendedName>
        <fullName evidence="3">NACHT domain-containing protein</fullName>
    </recommendedName>
</protein>
<dbReference type="AlphaFoldDB" id="A0A0C3BXZ6"/>
<accession>A0A0C3BXZ6</accession>
<feature type="repeat" description="WD" evidence="2">
    <location>
        <begin position="734"/>
        <end position="775"/>
    </location>
</feature>
<dbReference type="InterPro" id="IPR001680">
    <property type="entry name" value="WD40_rpt"/>
</dbReference>
<dbReference type="Gene3D" id="3.40.50.300">
    <property type="entry name" value="P-loop containing nucleotide triphosphate hydrolases"/>
    <property type="match status" value="1"/>
</dbReference>
<evidence type="ECO:0000256" key="1">
    <source>
        <dbReference type="ARBA" id="ARBA00022737"/>
    </source>
</evidence>
<dbReference type="STRING" id="765440.A0A0C3BXZ6"/>
<dbReference type="OrthoDB" id="163438at2759"/>
<organism evidence="4 5">
    <name type="scientific">Piloderma croceum (strain F 1598)</name>
    <dbReference type="NCBI Taxonomy" id="765440"/>
    <lineage>
        <taxon>Eukaryota</taxon>
        <taxon>Fungi</taxon>
        <taxon>Dikarya</taxon>
        <taxon>Basidiomycota</taxon>
        <taxon>Agaricomycotina</taxon>
        <taxon>Agaricomycetes</taxon>
        <taxon>Agaricomycetidae</taxon>
        <taxon>Atheliales</taxon>
        <taxon>Atheliaceae</taxon>
        <taxon>Piloderma</taxon>
    </lineage>
</organism>
<dbReference type="SUPFAM" id="SSF50969">
    <property type="entry name" value="YVTN repeat-like/Quinoprotein amine dehydrogenase"/>
    <property type="match status" value="1"/>
</dbReference>
<name>A0A0C3BXZ6_PILCF</name>
<feature type="repeat" description="WD" evidence="2">
    <location>
        <begin position="701"/>
        <end position="732"/>
    </location>
</feature>
<dbReference type="InterPro" id="IPR027417">
    <property type="entry name" value="P-loop_NTPase"/>
</dbReference>
<reference evidence="5" key="2">
    <citation type="submission" date="2015-01" db="EMBL/GenBank/DDBJ databases">
        <title>Evolutionary Origins and Diversification of the Mycorrhizal Mutualists.</title>
        <authorList>
            <consortium name="DOE Joint Genome Institute"/>
            <consortium name="Mycorrhizal Genomics Consortium"/>
            <person name="Kohler A."/>
            <person name="Kuo A."/>
            <person name="Nagy L.G."/>
            <person name="Floudas D."/>
            <person name="Copeland A."/>
            <person name="Barry K.W."/>
            <person name="Cichocki N."/>
            <person name="Veneault-Fourrey C."/>
            <person name="LaButti K."/>
            <person name="Lindquist E.A."/>
            <person name="Lipzen A."/>
            <person name="Lundell T."/>
            <person name="Morin E."/>
            <person name="Murat C."/>
            <person name="Riley R."/>
            <person name="Ohm R."/>
            <person name="Sun H."/>
            <person name="Tunlid A."/>
            <person name="Henrissat B."/>
            <person name="Grigoriev I.V."/>
            <person name="Hibbett D.S."/>
            <person name="Martin F."/>
        </authorList>
    </citation>
    <scope>NUCLEOTIDE SEQUENCE [LARGE SCALE GENOMIC DNA]</scope>
    <source>
        <strain evidence="5">F 1598</strain>
    </source>
</reference>
<dbReference type="InterPro" id="IPR011047">
    <property type="entry name" value="Quinoprotein_ADH-like_sf"/>
</dbReference>
<reference evidence="4 5" key="1">
    <citation type="submission" date="2014-04" db="EMBL/GenBank/DDBJ databases">
        <authorList>
            <consortium name="DOE Joint Genome Institute"/>
            <person name="Kuo A."/>
            <person name="Tarkka M."/>
            <person name="Buscot F."/>
            <person name="Kohler A."/>
            <person name="Nagy L.G."/>
            <person name="Floudas D."/>
            <person name="Copeland A."/>
            <person name="Barry K.W."/>
            <person name="Cichocki N."/>
            <person name="Veneault-Fourrey C."/>
            <person name="LaButti K."/>
            <person name="Lindquist E.A."/>
            <person name="Lipzen A."/>
            <person name="Lundell T."/>
            <person name="Morin E."/>
            <person name="Murat C."/>
            <person name="Sun H."/>
            <person name="Tunlid A."/>
            <person name="Henrissat B."/>
            <person name="Grigoriev I.V."/>
            <person name="Hibbett D.S."/>
            <person name="Martin F."/>
            <person name="Nordberg H.P."/>
            <person name="Cantor M.N."/>
            <person name="Hua S.X."/>
        </authorList>
    </citation>
    <scope>NUCLEOTIDE SEQUENCE [LARGE SCALE GENOMIC DNA]</scope>
    <source>
        <strain evidence="4 5">F 1598</strain>
    </source>
</reference>
<dbReference type="InterPro" id="IPR007111">
    <property type="entry name" value="NACHT_NTPase"/>
</dbReference>
<dbReference type="SUPFAM" id="SSF52540">
    <property type="entry name" value="P-loop containing nucleoside triphosphate hydrolases"/>
    <property type="match status" value="1"/>
</dbReference>
<dbReference type="Pfam" id="PF00400">
    <property type="entry name" value="WD40"/>
    <property type="match status" value="6"/>
</dbReference>
<gene>
    <name evidence="4" type="ORF">PILCRDRAFT_473452</name>
</gene>
<dbReference type="Proteomes" id="UP000054166">
    <property type="component" value="Unassembled WGS sequence"/>
</dbReference>
<dbReference type="PROSITE" id="PS50294">
    <property type="entry name" value="WD_REPEATS_REGION"/>
    <property type="match status" value="2"/>
</dbReference>
<dbReference type="PANTHER" id="PTHR19879">
    <property type="entry name" value="TRANSCRIPTION INITIATION FACTOR TFIID"/>
    <property type="match status" value="1"/>
</dbReference>
<feature type="repeat" description="WD" evidence="2">
    <location>
        <begin position="955"/>
        <end position="987"/>
    </location>
</feature>
<dbReference type="InterPro" id="IPR015943">
    <property type="entry name" value="WD40/YVTN_repeat-like_dom_sf"/>
</dbReference>
<dbReference type="InParanoid" id="A0A0C3BXZ6"/>